<dbReference type="SUPFAM" id="SSF57756">
    <property type="entry name" value="Retrovirus zinc finger-like domains"/>
    <property type="match status" value="1"/>
</dbReference>
<evidence type="ECO:0000256" key="1">
    <source>
        <dbReference type="PROSITE-ProRule" id="PRU00047"/>
    </source>
</evidence>
<dbReference type="InterPro" id="IPR001878">
    <property type="entry name" value="Znf_CCHC"/>
</dbReference>
<dbReference type="GO" id="GO:0003676">
    <property type="term" value="F:nucleic acid binding"/>
    <property type="evidence" value="ECO:0007669"/>
    <property type="project" value="InterPro"/>
</dbReference>
<proteinExistence type="predicted"/>
<accession>A0A2P6PTZ8</accession>
<keyword evidence="5" id="KW-1185">Reference proteome</keyword>
<protein>
    <submittedName>
        <fullName evidence="4">Putative transcription factor interactor and regulator CCHC(Zn) family</fullName>
    </submittedName>
</protein>
<evidence type="ECO:0000313" key="4">
    <source>
        <dbReference type="EMBL" id="PRQ25376.1"/>
    </source>
</evidence>
<sequence length="198" mass="23352">MVENKSVDSQIHEYQELLRGIEKKGTKFSEDFKVSCLIDKLPPSWDEHGKTLRHKQGEFTLRQAMNNLRVEEKQRVDQKEKPEKTSIVNLVVGNKNHNHNKTKFHNRNRRSNFQPRGINFKNNRANHNNQFQKFKDQGREKISCFVCGRTNHVARNCFYKRTEENKSQANRNGPKAQVNMLMEQESSQPLFKNQVEDV</sequence>
<dbReference type="Proteomes" id="UP000238479">
    <property type="component" value="Chromosome 6"/>
</dbReference>
<keyword evidence="1" id="KW-0479">Metal-binding</keyword>
<feature type="compositionally biased region" description="Basic residues" evidence="2">
    <location>
        <begin position="96"/>
        <end position="110"/>
    </location>
</feature>
<dbReference type="Pfam" id="PF14223">
    <property type="entry name" value="Retrotran_gag_2"/>
    <property type="match status" value="1"/>
</dbReference>
<keyword evidence="1" id="KW-0862">Zinc</keyword>
<evidence type="ECO:0000256" key="2">
    <source>
        <dbReference type="SAM" id="MobiDB-lite"/>
    </source>
</evidence>
<evidence type="ECO:0000313" key="5">
    <source>
        <dbReference type="Proteomes" id="UP000238479"/>
    </source>
</evidence>
<gene>
    <name evidence="4" type="ORF">RchiOBHm_Chr6g0283031</name>
</gene>
<name>A0A2P6PTZ8_ROSCH</name>
<dbReference type="Gramene" id="PRQ25376">
    <property type="protein sequence ID" value="PRQ25376"/>
    <property type="gene ID" value="RchiOBHm_Chr6g0283031"/>
</dbReference>
<reference evidence="4 5" key="1">
    <citation type="journal article" date="2018" name="Nat. Genet.">
        <title>The Rosa genome provides new insights in the design of modern roses.</title>
        <authorList>
            <person name="Bendahmane M."/>
        </authorList>
    </citation>
    <scope>NUCLEOTIDE SEQUENCE [LARGE SCALE GENOMIC DNA]</scope>
    <source>
        <strain evidence="5">cv. Old Blush</strain>
    </source>
</reference>
<dbReference type="OMA" id="NRANHNN"/>
<dbReference type="InterPro" id="IPR036875">
    <property type="entry name" value="Znf_CCHC_sf"/>
</dbReference>
<dbReference type="EMBL" id="PDCK01000044">
    <property type="protein sequence ID" value="PRQ25376.1"/>
    <property type="molecule type" value="Genomic_DNA"/>
</dbReference>
<dbReference type="AlphaFoldDB" id="A0A2P6PTZ8"/>
<feature type="domain" description="CCHC-type" evidence="3">
    <location>
        <begin position="144"/>
        <end position="157"/>
    </location>
</feature>
<keyword evidence="1" id="KW-0863">Zinc-finger</keyword>
<dbReference type="PROSITE" id="PS50158">
    <property type="entry name" value="ZF_CCHC"/>
    <property type="match status" value="1"/>
</dbReference>
<comment type="caution">
    <text evidence="4">The sequence shown here is derived from an EMBL/GenBank/DDBJ whole genome shotgun (WGS) entry which is preliminary data.</text>
</comment>
<evidence type="ECO:0000259" key="3">
    <source>
        <dbReference type="PROSITE" id="PS50158"/>
    </source>
</evidence>
<dbReference type="GO" id="GO:0008270">
    <property type="term" value="F:zinc ion binding"/>
    <property type="evidence" value="ECO:0007669"/>
    <property type="project" value="UniProtKB-KW"/>
</dbReference>
<feature type="region of interest" description="Disordered" evidence="2">
    <location>
        <begin position="96"/>
        <end position="115"/>
    </location>
</feature>
<organism evidence="4 5">
    <name type="scientific">Rosa chinensis</name>
    <name type="common">China rose</name>
    <dbReference type="NCBI Taxonomy" id="74649"/>
    <lineage>
        <taxon>Eukaryota</taxon>
        <taxon>Viridiplantae</taxon>
        <taxon>Streptophyta</taxon>
        <taxon>Embryophyta</taxon>
        <taxon>Tracheophyta</taxon>
        <taxon>Spermatophyta</taxon>
        <taxon>Magnoliopsida</taxon>
        <taxon>eudicotyledons</taxon>
        <taxon>Gunneridae</taxon>
        <taxon>Pentapetalae</taxon>
        <taxon>rosids</taxon>
        <taxon>fabids</taxon>
        <taxon>Rosales</taxon>
        <taxon>Rosaceae</taxon>
        <taxon>Rosoideae</taxon>
        <taxon>Rosoideae incertae sedis</taxon>
        <taxon>Rosa</taxon>
    </lineage>
</organism>